<dbReference type="InParanoid" id="E4ZPT1"/>
<evidence type="ECO:0000256" key="3">
    <source>
        <dbReference type="SAM" id="MobiDB-lite"/>
    </source>
</evidence>
<dbReference type="AlphaFoldDB" id="E4ZPT1"/>
<protein>
    <submittedName>
        <fullName evidence="5">Similar to C6 transcription factor</fullName>
    </submittedName>
</protein>
<dbReference type="VEuPathDB" id="FungiDB:LEMA_P043670.1"/>
<dbReference type="GO" id="GO:0000981">
    <property type="term" value="F:DNA-binding transcription factor activity, RNA polymerase II-specific"/>
    <property type="evidence" value="ECO:0007669"/>
    <property type="project" value="InterPro"/>
</dbReference>
<dbReference type="SMART" id="SM00906">
    <property type="entry name" value="Fungal_trans"/>
    <property type="match status" value="1"/>
</dbReference>
<sequence>MTSHAVDHHYQPGFASTSVGQRKVAIPRLQKQGPGQGVSKDRRRVPRACTGCRSHKIKCTGERPQCRHCATTSRECVYIMPRKDRLKIVTLRCSQMAKLLKTLKDNVGVEDNVKIADILESVEEDISDLHQTAGISNVESDTYASQDSRDYTGEEYDGDVDTHSLDLLDENLLEDGRARATGFVGMNSELQWLRAVALAPRERIDEQPAGPSTQRKPSCVPPGEQVNSFSFWADHDSVDLDVYIDPYELPQRDAAERLLQCYMLKVHDSFPILQRKTFEGHFRVYFTALQTGNAMHTSPKWQAILNLVFAIGAKYSHLVKANWRADERDHLVYQSRARAFVLNESTFTSPADVLQIQGLGLLAFYWLSIGQVSRAWTIIGMALRAAYSLGLHLRNEDPSASPVKRENLARTWWSLYSLERTLSIITGRPSIIVDSYCSVPLPAPVPEGTTSEELEAAHRMQKESATMLHAASPTFSVSSSTAFDFSNNAAAVEANSGSYFRAVVQLSAITRNILTSLYSAGTSLRPSSEIQQQTGQLVRCLDQWITALPAEFNSQYPCSEVGNKFSRERMLLGFQVCSARILLTRPYLWQSWKEAREASFAKRMGNMCIEAAKSVVESLPDDPRPELIYDLGPWWCIVHHLMQAISVFFLGILCSSSEESRRLEIFVTKSLRWLEAMQDPTAERAHTIALGLFQTVARRHWSNTPSQWAAESQQAVAGFANVVPVPEGALNTYYATQYATMAPPSGSVSYTGYDTATGYPTAPVFHQDYYMTR</sequence>
<feature type="domain" description="Zn(2)-C6 fungal-type" evidence="4">
    <location>
        <begin position="48"/>
        <end position="78"/>
    </location>
</feature>
<dbReference type="GeneID" id="13282775"/>
<dbReference type="PANTHER" id="PTHR47654:SF5">
    <property type="entry name" value="TRANSCRIPTION FACTOR DOMAIN-CONTAINING PROTEIN"/>
    <property type="match status" value="1"/>
</dbReference>
<dbReference type="InterPro" id="IPR007219">
    <property type="entry name" value="XnlR_reg_dom"/>
</dbReference>
<evidence type="ECO:0000256" key="2">
    <source>
        <dbReference type="ARBA" id="ARBA00023242"/>
    </source>
</evidence>
<dbReference type="SMART" id="SM00066">
    <property type="entry name" value="GAL4"/>
    <property type="match status" value="1"/>
</dbReference>
<dbReference type="eggNOG" id="ENOG502RZ6G">
    <property type="taxonomic scope" value="Eukaryota"/>
</dbReference>
<evidence type="ECO:0000313" key="5">
    <source>
        <dbReference type="EMBL" id="CBX93466.1"/>
    </source>
</evidence>
<dbReference type="Pfam" id="PF00172">
    <property type="entry name" value="Zn_clus"/>
    <property type="match status" value="1"/>
</dbReference>
<dbReference type="Proteomes" id="UP000002668">
    <property type="component" value="Genome"/>
</dbReference>
<dbReference type="InterPro" id="IPR001138">
    <property type="entry name" value="Zn2Cys6_DnaBD"/>
</dbReference>
<dbReference type="GO" id="GO:0008270">
    <property type="term" value="F:zinc ion binding"/>
    <property type="evidence" value="ECO:0007669"/>
    <property type="project" value="InterPro"/>
</dbReference>
<evidence type="ECO:0000313" key="6">
    <source>
        <dbReference type="Proteomes" id="UP000002668"/>
    </source>
</evidence>
<gene>
    <name evidence="5" type="ORF">LEMA_P043670.1</name>
</gene>
<dbReference type="Gene3D" id="4.10.240.10">
    <property type="entry name" value="Zn(2)-C6 fungal-type DNA-binding domain"/>
    <property type="match status" value="1"/>
</dbReference>
<dbReference type="SUPFAM" id="SSF57701">
    <property type="entry name" value="Zn2/Cys6 DNA-binding domain"/>
    <property type="match status" value="1"/>
</dbReference>
<dbReference type="PANTHER" id="PTHR47654">
    <property type="entry name" value="ZN(II)2CYS6 TRANSCRIPTION FACTOR (EUROFUNG)-RELATED"/>
    <property type="match status" value="1"/>
</dbReference>
<dbReference type="InterPro" id="IPR053230">
    <property type="entry name" value="Trans_reg_galc"/>
</dbReference>
<keyword evidence="1" id="KW-0479">Metal-binding</keyword>
<dbReference type="GO" id="GO:0003677">
    <property type="term" value="F:DNA binding"/>
    <property type="evidence" value="ECO:0007669"/>
    <property type="project" value="InterPro"/>
</dbReference>
<dbReference type="InterPro" id="IPR036864">
    <property type="entry name" value="Zn2-C6_fun-type_DNA-bd_sf"/>
</dbReference>
<proteinExistence type="predicted"/>
<dbReference type="RefSeq" id="XP_003836831.1">
    <property type="nucleotide sequence ID" value="XM_003836783.1"/>
</dbReference>
<organism evidence="6">
    <name type="scientific">Leptosphaeria maculans (strain JN3 / isolate v23.1.3 / race Av1-4-5-6-7-8)</name>
    <name type="common">Blackleg fungus</name>
    <name type="synonym">Phoma lingam</name>
    <dbReference type="NCBI Taxonomy" id="985895"/>
    <lineage>
        <taxon>Eukaryota</taxon>
        <taxon>Fungi</taxon>
        <taxon>Dikarya</taxon>
        <taxon>Ascomycota</taxon>
        <taxon>Pezizomycotina</taxon>
        <taxon>Dothideomycetes</taxon>
        <taxon>Pleosporomycetidae</taxon>
        <taxon>Pleosporales</taxon>
        <taxon>Pleosporineae</taxon>
        <taxon>Leptosphaeriaceae</taxon>
        <taxon>Plenodomus</taxon>
        <taxon>Plenodomus lingam/Leptosphaeria maculans species complex</taxon>
    </lineage>
</organism>
<dbReference type="GO" id="GO:0006351">
    <property type="term" value="P:DNA-templated transcription"/>
    <property type="evidence" value="ECO:0007669"/>
    <property type="project" value="InterPro"/>
</dbReference>
<feature type="compositionally biased region" description="Basic and acidic residues" evidence="3">
    <location>
        <begin position="1"/>
        <end position="10"/>
    </location>
</feature>
<dbReference type="OrthoDB" id="5296287at2759"/>
<dbReference type="OMA" id="PCMSLYF"/>
<name>E4ZPT1_LEPMJ</name>
<dbReference type="HOGENOM" id="CLU_011910_2_0_1"/>
<dbReference type="EMBL" id="FP929105">
    <property type="protein sequence ID" value="CBX93466.1"/>
    <property type="molecule type" value="Genomic_DNA"/>
</dbReference>
<evidence type="ECO:0000256" key="1">
    <source>
        <dbReference type="ARBA" id="ARBA00022723"/>
    </source>
</evidence>
<feature type="region of interest" description="Disordered" evidence="3">
    <location>
        <begin position="1"/>
        <end position="21"/>
    </location>
</feature>
<dbReference type="CDD" id="cd12148">
    <property type="entry name" value="fungal_TF_MHR"/>
    <property type="match status" value="1"/>
</dbReference>
<dbReference type="PROSITE" id="PS00463">
    <property type="entry name" value="ZN2_CY6_FUNGAL_1"/>
    <property type="match status" value="1"/>
</dbReference>
<keyword evidence="2" id="KW-0539">Nucleus</keyword>
<dbReference type="CDD" id="cd00067">
    <property type="entry name" value="GAL4"/>
    <property type="match status" value="1"/>
</dbReference>
<keyword evidence="6" id="KW-1185">Reference proteome</keyword>
<reference evidence="6" key="1">
    <citation type="journal article" date="2011" name="Nat. Commun.">
        <title>Effector diversification within compartments of the Leptosphaeria maculans genome affected by Repeat-Induced Point mutations.</title>
        <authorList>
            <person name="Rouxel T."/>
            <person name="Grandaubert J."/>
            <person name="Hane J.K."/>
            <person name="Hoede C."/>
            <person name="van de Wouw A.P."/>
            <person name="Couloux A."/>
            <person name="Dominguez V."/>
            <person name="Anthouard V."/>
            <person name="Bally P."/>
            <person name="Bourras S."/>
            <person name="Cozijnsen A.J."/>
            <person name="Ciuffetti L.M."/>
            <person name="Degrave A."/>
            <person name="Dilmaghani A."/>
            <person name="Duret L."/>
            <person name="Fudal I."/>
            <person name="Goodwin S.B."/>
            <person name="Gout L."/>
            <person name="Glaser N."/>
            <person name="Linglin J."/>
            <person name="Kema G.H.J."/>
            <person name="Lapalu N."/>
            <person name="Lawrence C.B."/>
            <person name="May K."/>
            <person name="Meyer M."/>
            <person name="Ollivier B."/>
            <person name="Poulain J."/>
            <person name="Schoch C.L."/>
            <person name="Simon A."/>
            <person name="Spatafora J.W."/>
            <person name="Stachowiak A."/>
            <person name="Turgeon B.G."/>
            <person name="Tyler B.M."/>
            <person name="Vincent D."/>
            <person name="Weissenbach J."/>
            <person name="Amselem J."/>
            <person name="Quesneville H."/>
            <person name="Oliver R.P."/>
            <person name="Wincker P."/>
            <person name="Balesdent M.-H."/>
            <person name="Howlett B.J."/>
        </authorList>
    </citation>
    <scope>NUCLEOTIDE SEQUENCE [LARGE SCALE GENOMIC DNA]</scope>
    <source>
        <strain evidence="6">JN3 / isolate v23.1.3 / race Av1-4-5-6-7-8</strain>
    </source>
</reference>
<dbReference type="PROSITE" id="PS50048">
    <property type="entry name" value="ZN2_CY6_FUNGAL_2"/>
    <property type="match status" value="1"/>
</dbReference>
<accession>E4ZPT1</accession>
<dbReference type="Pfam" id="PF04082">
    <property type="entry name" value="Fungal_trans"/>
    <property type="match status" value="1"/>
</dbReference>
<evidence type="ECO:0000259" key="4">
    <source>
        <dbReference type="PROSITE" id="PS50048"/>
    </source>
</evidence>